<dbReference type="GO" id="GO:0030314">
    <property type="term" value="C:junctional membrane complex"/>
    <property type="evidence" value="ECO:0007669"/>
    <property type="project" value="InterPro"/>
</dbReference>
<feature type="region of interest" description="Disordered" evidence="1">
    <location>
        <begin position="1"/>
        <end position="146"/>
    </location>
</feature>
<dbReference type="EMBL" id="JAODUO010000083">
    <property type="protein sequence ID" value="KAK2190327.1"/>
    <property type="molecule type" value="Genomic_DNA"/>
</dbReference>
<organism evidence="3 4">
    <name type="scientific">Ridgeia piscesae</name>
    <name type="common">Tubeworm</name>
    <dbReference type="NCBI Taxonomy" id="27915"/>
    <lineage>
        <taxon>Eukaryota</taxon>
        <taxon>Metazoa</taxon>
        <taxon>Spiralia</taxon>
        <taxon>Lophotrochozoa</taxon>
        <taxon>Annelida</taxon>
        <taxon>Polychaeta</taxon>
        <taxon>Sedentaria</taxon>
        <taxon>Canalipalpata</taxon>
        <taxon>Sabellida</taxon>
        <taxon>Siboglinidae</taxon>
        <taxon>Ridgeia</taxon>
    </lineage>
</organism>
<evidence type="ECO:0000256" key="1">
    <source>
        <dbReference type="SAM" id="MobiDB-lite"/>
    </source>
</evidence>
<keyword evidence="2" id="KW-0472">Membrane</keyword>
<feature type="compositionally biased region" description="Basic and acidic residues" evidence="1">
    <location>
        <begin position="1"/>
        <end position="34"/>
    </location>
</feature>
<feature type="compositionally biased region" description="Basic and acidic residues" evidence="1">
    <location>
        <begin position="74"/>
        <end position="83"/>
    </location>
</feature>
<evidence type="ECO:0000313" key="4">
    <source>
        <dbReference type="Proteomes" id="UP001209878"/>
    </source>
</evidence>
<dbReference type="GO" id="GO:0005789">
    <property type="term" value="C:endoplasmic reticulum membrane"/>
    <property type="evidence" value="ECO:0007669"/>
    <property type="project" value="TreeGrafter"/>
</dbReference>
<comment type="caution">
    <text evidence="3">The sequence shown here is derived from an EMBL/GenBank/DDBJ whole genome shotgun (WGS) entry which is preliminary data.</text>
</comment>
<keyword evidence="2" id="KW-0812">Transmembrane</keyword>
<dbReference type="Proteomes" id="UP001209878">
    <property type="component" value="Unassembled WGS sequence"/>
</dbReference>
<evidence type="ECO:0000256" key="2">
    <source>
        <dbReference type="SAM" id="Phobius"/>
    </source>
</evidence>
<accession>A0AAD9P8X9</accession>
<feature type="transmembrane region" description="Helical" evidence="2">
    <location>
        <begin position="406"/>
        <end position="425"/>
    </location>
</feature>
<evidence type="ECO:0000313" key="3">
    <source>
        <dbReference type="EMBL" id="KAK2190327.1"/>
    </source>
</evidence>
<dbReference type="GO" id="GO:0005886">
    <property type="term" value="C:plasma membrane"/>
    <property type="evidence" value="ECO:0007669"/>
    <property type="project" value="TreeGrafter"/>
</dbReference>
<dbReference type="InterPro" id="IPR017191">
    <property type="entry name" value="Junctophilin"/>
</dbReference>
<dbReference type="AlphaFoldDB" id="A0AAD9P8X9"/>
<gene>
    <name evidence="3" type="ORF">NP493_84g03025</name>
</gene>
<dbReference type="PANTHER" id="PTHR23085">
    <property type="entry name" value="GH28348P"/>
    <property type="match status" value="1"/>
</dbReference>
<dbReference type="PANTHER" id="PTHR23085:SF16">
    <property type="entry name" value="GH28348P"/>
    <property type="match status" value="1"/>
</dbReference>
<feature type="compositionally biased region" description="Gly residues" evidence="1">
    <location>
        <begin position="129"/>
        <end position="141"/>
    </location>
</feature>
<protein>
    <submittedName>
        <fullName evidence="3">Uncharacterized protein</fullName>
    </submittedName>
</protein>
<reference evidence="3" key="1">
    <citation type="journal article" date="2023" name="Mol. Biol. Evol.">
        <title>Third-Generation Sequencing Reveals the Adaptive Role of the Epigenome in Three Deep-Sea Polychaetes.</title>
        <authorList>
            <person name="Perez M."/>
            <person name="Aroh O."/>
            <person name="Sun Y."/>
            <person name="Lan Y."/>
            <person name="Juniper S.K."/>
            <person name="Young C.R."/>
            <person name="Angers B."/>
            <person name="Qian P.Y."/>
        </authorList>
    </citation>
    <scope>NUCLEOTIDE SEQUENCE</scope>
    <source>
        <strain evidence="3">R07B-5</strain>
    </source>
</reference>
<sequence length="426" mass="46985">MANARNKSELADRASDKAKQDSDIARLKAKEYAPEFHQPGTDMMRKRLQENDGQADVSHLTPMSNHNPHHRSRSVMDHTKPAYESEANATSAAMTMSPMDMAGSSNRLGGQPYDVDRSGQSRLTPNHVGGLGGGGGPGPGYGFVEEPTQRFSDLLNSTVVSDHFDQYGNLKEETIGRDIGYRDRRPSRNAAVNFDADVSRQPNANTATPIVLPSSASVQPQYISTSPAGAGGTVDDSECSASRPLSRRKTLPSIIKRSESYKCIAPLPEEATTSQHALNARSGDTYVIENGIRKRVKAEVYSQPPRPEPTSSSESIDKLRALPKRYRMEKASAAALSSKGPRGSLPDVSQCVEMQKNVMPREEVAKLSAQRREELRLQRERERLRKNREIVLSLADLKDWCQQRQLLMLVIALNVSLATVFFNILQ</sequence>
<proteinExistence type="predicted"/>
<keyword evidence="4" id="KW-1185">Reference proteome</keyword>
<feature type="region of interest" description="Disordered" evidence="1">
    <location>
        <begin position="226"/>
        <end position="245"/>
    </location>
</feature>
<keyword evidence="2" id="KW-1133">Transmembrane helix</keyword>
<name>A0AAD9P8X9_RIDPI</name>